<dbReference type="RefSeq" id="WP_169715818.1">
    <property type="nucleotide sequence ID" value="NZ_FNFD01000020.1"/>
</dbReference>
<evidence type="ECO:0000256" key="1">
    <source>
        <dbReference type="SAM" id="SignalP"/>
    </source>
</evidence>
<dbReference type="SUPFAM" id="SSF51126">
    <property type="entry name" value="Pectin lyase-like"/>
    <property type="match status" value="1"/>
</dbReference>
<reference evidence="2 3" key="1">
    <citation type="submission" date="2016-10" db="EMBL/GenBank/DDBJ databases">
        <authorList>
            <person name="de Groot N.N."/>
        </authorList>
    </citation>
    <scope>NUCLEOTIDE SEQUENCE [LARGE SCALE GENOMIC DNA]</scope>
    <source>
        <strain evidence="2 3">JCM 21544</strain>
    </source>
</reference>
<organism evidence="2 3">
    <name type="scientific">Pseudomonas indica</name>
    <dbReference type="NCBI Taxonomy" id="137658"/>
    <lineage>
        <taxon>Bacteria</taxon>
        <taxon>Pseudomonadati</taxon>
        <taxon>Pseudomonadota</taxon>
        <taxon>Gammaproteobacteria</taxon>
        <taxon>Pseudomonadales</taxon>
        <taxon>Pseudomonadaceae</taxon>
        <taxon>Pseudomonas</taxon>
    </lineage>
</organism>
<proteinExistence type="predicted"/>
<dbReference type="Proteomes" id="UP000198706">
    <property type="component" value="Unassembled WGS sequence"/>
</dbReference>
<dbReference type="InterPro" id="IPR059226">
    <property type="entry name" value="Choice_anch_Q_dom"/>
</dbReference>
<accession>A0A1G9JSI2</accession>
<dbReference type="AlphaFoldDB" id="A0A1G9JSI2"/>
<dbReference type="NCBIfam" id="NF041518">
    <property type="entry name" value="choice_anch_Q"/>
    <property type="match status" value="1"/>
</dbReference>
<feature type="signal peptide" evidence="1">
    <location>
        <begin position="1"/>
        <end position="29"/>
    </location>
</feature>
<keyword evidence="1" id="KW-0732">Signal</keyword>
<feature type="chain" id="PRO_5011667170" evidence="1">
    <location>
        <begin position="30"/>
        <end position="462"/>
    </location>
</feature>
<dbReference type="EMBL" id="FNFD01000020">
    <property type="protein sequence ID" value="SDL40498.1"/>
    <property type="molecule type" value="Genomic_DNA"/>
</dbReference>
<keyword evidence="3" id="KW-1185">Reference proteome</keyword>
<protein>
    <submittedName>
        <fullName evidence="2">CSLREA domain-containing protein</fullName>
    </submittedName>
</protein>
<name>A0A1G9JSI2_9PSED</name>
<dbReference type="STRING" id="137658.SAMN05216186_12034"/>
<sequence>MHAHRSAALTLLPLAALGATLATPVTALARDFQVTTTRDLYDGLCNAHCSLRDAVDTANHEPGPHRIFLPAGTYTFSLPAPTSQDGEILDEDNNLNGDLDIGTTLSVIGAGAETTIIDAARLDRVFEVLAGAELTLQHLTVRNGHSNNGGGGGIQNHGVTTTRHVVIEKNGSENPGVVSPGGGVANFGRFNLYSSVVRENGCGGMSNAHGGGIFNADGGTLAVRDSTIIDNSVGDEAETAAGGGIYNIGTADIARSAFISNNAQKGGGGAISNLGTLMLSNSTLSENVTYDPSYEGRGNGAFINGRPSPTMTAVPEATLVHVTIANNIGGGVRNYGRLVLRNGLIAGNFDSSHDDPPLPGKNCINLEGATFLVRGLLLGTGEGNCTAEQYIDNALTFSKVLLPLADNNGITQTHGLRQGSPALDAAIGSCSNHDQRGLTRPRDGDGDGVAVCDLGAFERARP</sequence>
<dbReference type="NCBIfam" id="TIGR04214">
    <property type="entry name" value="CSLREA_Nterm"/>
    <property type="match status" value="1"/>
</dbReference>
<evidence type="ECO:0000313" key="3">
    <source>
        <dbReference type="Proteomes" id="UP000198706"/>
    </source>
</evidence>
<dbReference type="InterPro" id="IPR026457">
    <property type="entry name" value="CSLREA_Nterm"/>
</dbReference>
<evidence type="ECO:0000313" key="2">
    <source>
        <dbReference type="EMBL" id="SDL40498.1"/>
    </source>
</evidence>
<dbReference type="InterPro" id="IPR011050">
    <property type="entry name" value="Pectin_lyase_fold/virulence"/>
</dbReference>
<gene>
    <name evidence="2" type="ORF">SAMN05216186_12034</name>
</gene>